<protein>
    <submittedName>
        <fullName evidence="2">Uncharacterized protein</fullName>
    </submittedName>
</protein>
<accession>A0A514TUL1</accession>
<evidence type="ECO:0000313" key="3">
    <source>
        <dbReference type="Proteomes" id="UP000317703"/>
    </source>
</evidence>
<dbReference type="Proteomes" id="UP000317703">
    <property type="component" value="Segment"/>
</dbReference>
<dbReference type="EMBL" id="MN032614">
    <property type="protein sequence ID" value="QDJ96715.1"/>
    <property type="molecule type" value="Genomic_DNA"/>
</dbReference>
<evidence type="ECO:0000313" key="2">
    <source>
        <dbReference type="EMBL" id="QDJ96715.1"/>
    </source>
</evidence>
<evidence type="ECO:0000256" key="1">
    <source>
        <dbReference type="SAM" id="MobiDB-lite"/>
    </source>
</evidence>
<reference evidence="2" key="1">
    <citation type="submission" date="2019-06" db="EMBL/GenBank/DDBJ databases">
        <title>Complete genome sequence of Aeromonas hydrophila bacteriophage PS1.</title>
        <authorList>
            <person name="Rai S."/>
            <person name="Tyagi A."/>
            <person name="Kumar N."/>
            <person name="Singh N."/>
        </authorList>
    </citation>
    <scope>NUCLEOTIDE SEQUENCE [LARGE SCALE GENOMIC DNA]</scope>
</reference>
<feature type="compositionally biased region" description="Polar residues" evidence="1">
    <location>
        <begin position="211"/>
        <end position="220"/>
    </location>
</feature>
<keyword evidence="3" id="KW-1185">Reference proteome</keyword>
<organism evidence="2 3">
    <name type="scientific">Aeromonas phage PS1</name>
    <dbReference type="NCBI Taxonomy" id="2591406"/>
    <lineage>
        <taxon>Viruses</taxon>
        <taxon>Duplodnaviria</taxon>
        <taxon>Heunggongvirae</taxon>
        <taxon>Uroviricota</taxon>
        <taxon>Caudoviricetes</taxon>
        <taxon>Chimalliviridae</taxon>
        <taxon>Ferozepurvirus</taxon>
        <taxon>Ferozepurvirus PS1</taxon>
    </lineage>
</organism>
<feature type="region of interest" description="Disordered" evidence="1">
    <location>
        <begin position="201"/>
        <end position="220"/>
    </location>
</feature>
<name>A0A514TUL1_9CAUD</name>
<gene>
    <name evidence="2" type="ORF">PS1_0204</name>
</gene>
<sequence length="220" mass="25174">MIMINERNIVNALALSIGEVNYTGDDRLYIYEVNQVLNRYKTNLYNMMDETKSNVDPATVIQFVLRSSIDISGQGMIINLVRKNPTMLKVYGTRAYGPEVYVEYEPFQCTIDISDKFHSEALMGIRKDLFARETGTDKRPAWKTCHESMISHPDVLETRMSVSFQLIKSGHTDGCLSILMSGIIYPEVLDKGRAKLPMLFDHGEKSKQKQRQPNSYYKNA</sequence>
<proteinExistence type="predicted"/>